<evidence type="ECO:0000313" key="3">
    <source>
        <dbReference type="EMBL" id="MFD2638299.1"/>
    </source>
</evidence>
<evidence type="ECO:0000313" key="4">
    <source>
        <dbReference type="Proteomes" id="UP001597452"/>
    </source>
</evidence>
<dbReference type="RefSeq" id="WP_054751478.1">
    <property type="nucleotide sequence ID" value="NZ_JBHUMZ010000016.1"/>
</dbReference>
<comment type="caution">
    <text evidence="3">The sequence shown here is derived from an EMBL/GenBank/DDBJ whole genome shotgun (WGS) entry which is preliminary data.</text>
</comment>
<feature type="coiled-coil region" evidence="1">
    <location>
        <begin position="344"/>
        <end position="402"/>
    </location>
</feature>
<dbReference type="PANTHER" id="PTHR38032:SF1">
    <property type="entry name" value="RNA-BINDING PROTEIN KHPB N-TERMINAL DOMAIN-CONTAINING PROTEIN"/>
    <property type="match status" value="1"/>
</dbReference>
<gene>
    <name evidence="3" type="ORF">ACFSW4_05440</name>
</gene>
<dbReference type="InterPro" id="IPR046866">
    <property type="entry name" value="FapA_N"/>
</dbReference>
<keyword evidence="1" id="KW-0175">Coiled coil</keyword>
<dbReference type="Proteomes" id="UP001597452">
    <property type="component" value="Unassembled WGS sequence"/>
</dbReference>
<keyword evidence="4" id="KW-1185">Reference proteome</keyword>
<dbReference type="InterPro" id="IPR046865">
    <property type="entry name" value="FapA_b_solenoid"/>
</dbReference>
<dbReference type="InterPro" id="IPR036145">
    <property type="entry name" value="MinC_C_sf"/>
</dbReference>
<dbReference type="InterPro" id="IPR005646">
    <property type="entry name" value="FapA"/>
</dbReference>
<feature type="domain" description="Flagellar Assembly Protein A N-terminal region" evidence="2">
    <location>
        <begin position="7"/>
        <end position="184"/>
    </location>
</feature>
<proteinExistence type="predicted"/>
<name>A0ABW5Q8L1_9BACI</name>
<dbReference type="Pfam" id="PF03961">
    <property type="entry name" value="FapA"/>
    <property type="match status" value="1"/>
</dbReference>
<sequence>MDLNKVFQVTVTEDKMSAYLHTLDPIELNKLLNYELNVTNQDLLHFIQEQGVSYGLRYDNIDFIINNLNKVSFPILIAEGNHPSPGRDGYIDFKVEHSIRMELHEQERIDFKNVIKIPVVEPGQLIAIIQQPSEGTAGKDVYDEVVHSRRGKTVHIMAGENTTFDEHKQAIYASNFGQVSLINNQIKVLPLYEVNESLNLSTGNIEFNGSVLIKGDVPEGYRVEAKGDITIEGLVEGAIIKAGGSIYIKEGISATGKGFIEAGVDLATPHINQGHVKAGRHIKVEQSIIHSKITALEAITCQKGHVIGGTISAGSIIVCQDLGNRMHTLTRVYLGENKEDRDHRMNINQQIKQLDSEIEKLQLLGQALSKKSERSPKEQLTLKKQRYTLEEKQLKLKELFQKQEQITDHNENKKFNQILIHGMLYPNVEVTSGKYSRRFNSPFKQASILFDGKEFSLESIE</sequence>
<evidence type="ECO:0000256" key="1">
    <source>
        <dbReference type="SAM" id="Coils"/>
    </source>
</evidence>
<protein>
    <submittedName>
        <fullName evidence="3">DUF342 domain-containing protein</fullName>
    </submittedName>
</protein>
<dbReference type="EMBL" id="JBHUMZ010000016">
    <property type="protein sequence ID" value="MFD2638299.1"/>
    <property type="molecule type" value="Genomic_DNA"/>
</dbReference>
<reference evidence="4" key="1">
    <citation type="journal article" date="2019" name="Int. J. Syst. Evol. Microbiol.">
        <title>The Global Catalogue of Microorganisms (GCM) 10K type strain sequencing project: providing services to taxonomists for standard genome sequencing and annotation.</title>
        <authorList>
            <consortium name="The Broad Institute Genomics Platform"/>
            <consortium name="The Broad Institute Genome Sequencing Center for Infectious Disease"/>
            <person name="Wu L."/>
            <person name="Ma J."/>
        </authorList>
    </citation>
    <scope>NUCLEOTIDE SEQUENCE [LARGE SCALE GENOMIC DNA]</scope>
    <source>
        <strain evidence="4">TISTR 1571</strain>
    </source>
</reference>
<dbReference type="Pfam" id="PF20250">
    <property type="entry name" value="FapA_N"/>
    <property type="match status" value="1"/>
</dbReference>
<evidence type="ECO:0000259" key="2">
    <source>
        <dbReference type="Pfam" id="PF20250"/>
    </source>
</evidence>
<dbReference type="SUPFAM" id="SSF63848">
    <property type="entry name" value="Cell-division inhibitor MinC, C-terminal domain"/>
    <property type="match status" value="1"/>
</dbReference>
<dbReference type="PANTHER" id="PTHR38032">
    <property type="entry name" value="POLYMERASE-RELATED"/>
    <property type="match status" value="1"/>
</dbReference>
<organism evidence="3 4">
    <name type="scientific">Piscibacillus salipiscarius</name>
    <dbReference type="NCBI Taxonomy" id="299480"/>
    <lineage>
        <taxon>Bacteria</taxon>
        <taxon>Bacillati</taxon>
        <taxon>Bacillota</taxon>
        <taxon>Bacilli</taxon>
        <taxon>Bacillales</taxon>
        <taxon>Bacillaceae</taxon>
        <taxon>Piscibacillus</taxon>
    </lineage>
</organism>
<accession>A0ABW5Q8L1</accession>